<dbReference type="NCBIfam" id="NF038151">
    <property type="entry name" value="lanthi_synth_III"/>
    <property type="match status" value="1"/>
</dbReference>
<evidence type="ECO:0000259" key="1">
    <source>
        <dbReference type="PROSITE" id="PS50011"/>
    </source>
</evidence>
<dbReference type="Gene3D" id="1.10.510.10">
    <property type="entry name" value="Transferase(Phosphotransferase) domain 1"/>
    <property type="match status" value="1"/>
</dbReference>
<dbReference type="GO" id="GO:0004672">
    <property type="term" value="F:protein kinase activity"/>
    <property type="evidence" value="ECO:0007669"/>
    <property type="project" value="InterPro"/>
</dbReference>
<gene>
    <name evidence="2" type="ORF">BN12_580004</name>
</gene>
<keyword evidence="3" id="KW-1185">Reference proteome</keyword>
<organism evidence="2 3">
    <name type="scientific">Nostocoides japonicum T1-X7</name>
    <dbReference type="NCBI Taxonomy" id="1194083"/>
    <lineage>
        <taxon>Bacteria</taxon>
        <taxon>Bacillati</taxon>
        <taxon>Actinomycetota</taxon>
        <taxon>Actinomycetes</taxon>
        <taxon>Micrococcales</taxon>
        <taxon>Intrasporangiaceae</taxon>
        <taxon>Nostocoides</taxon>
    </lineage>
</organism>
<dbReference type="InterPro" id="IPR058053">
    <property type="entry name" value="RamC_C"/>
</dbReference>
<reference evidence="2 3" key="1">
    <citation type="journal article" date="2013" name="ISME J.">
        <title>A metabolic model for members of the genus Tetrasphaera involved in enhanced biological phosphorus removal.</title>
        <authorList>
            <person name="Kristiansen R."/>
            <person name="Nguyen H.T.T."/>
            <person name="Saunders A.M."/>
            <person name="Nielsen J.L."/>
            <person name="Wimmer R."/>
            <person name="Le V.Q."/>
            <person name="McIlroy S.J."/>
            <person name="Petrovski S."/>
            <person name="Seviour R.J."/>
            <person name="Calteau A."/>
            <person name="Nielsen K.L."/>
            <person name="Nielsen P.H."/>
        </authorList>
    </citation>
    <scope>NUCLEOTIDE SEQUENCE [LARGE SCALE GENOMIC DNA]</scope>
    <source>
        <strain evidence="2 3">T1-X7</strain>
    </source>
</reference>
<evidence type="ECO:0000313" key="2">
    <source>
        <dbReference type="EMBL" id="CCH79775.1"/>
    </source>
</evidence>
<dbReference type="GO" id="GO:0031179">
    <property type="term" value="P:peptide modification"/>
    <property type="evidence" value="ECO:0007669"/>
    <property type="project" value="InterPro"/>
</dbReference>
<dbReference type="AlphaFoldDB" id="A0A077M6V9"/>
<proteinExistence type="predicted"/>
<dbReference type="Proteomes" id="UP000035721">
    <property type="component" value="Unassembled WGS sequence"/>
</dbReference>
<dbReference type="GO" id="GO:0005975">
    <property type="term" value="P:carbohydrate metabolic process"/>
    <property type="evidence" value="ECO:0007669"/>
    <property type="project" value="InterPro"/>
</dbReference>
<dbReference type="InterPro" id="IPR007822">
    <property type="entry name" value="LANC-like"/>
</dbReference>
<dbReference type="GO" id="GO:0005524">
    <property type="term" value="F:ATP binding"/>
    <property type="evidence" value="ECO:0007669"/>
    <property type="project" value="InterPro"/>
</dbReference>
<dbReference type="SUPFAM" id="SSF158745">
    <property type="entry name" value="LanC-like"/>
    <property type="match status" value="1"/>
</dbReference>
<dbReference type="Gene3D" id="1.50.10.10">
    <property type="match status" value="1"/>
</dbReference>
<dbReference type="PROSITE" id="PS50011">
    <property type="entry name" value="PROTEIN_KINASE_DOM"/>
    <property type="match status" value="1"/>
</dbReference>
<dbReference type="Pfam" id="PF25816">
    <property type="entry name" value="RamC_N"/>
    <property type="match status" value="1"/>
</dbReference>
<dbReference type="InterPro" id="IPR057929">
    <property type="entry name" value="RamC_N"/>
</dbReference>
<dbReference type="RefSeq" id="WP_083454517.1">
    <property type="nucleotide sequence ID" value="NZ_HF570958.1"/>
</dbReference>
<sequence>MDSTEPRKDAAVHDERWVDRFTYIWNRSLYYEPLDTDYEPEATDFLGSLSESQRATFTRDGIWWHHPQPGTHLPEQGWKIHISASPADLDEVVRASLAYLLEHGLAFKIALDRHIHTWLNSKRMARSAGGKLITVYPSDIDSFRTSLADLARILDGLTGPFVLSDCRYRDCETLYFRYGQFTRSASLDCLGRSRSTVTGPDGVVPDERAPLAYRPAWVPWPFDTWEEPDLAAGGSLLNGRYDVHEAIQFANSGGVYRATDLSTGEAVVVKEARPYTAVDAAQGMDARDLLAREWRFLNRLADTGIAPRPIDHFRQGEHTYLVEEEIEGTDLREALFEHNPLIRVSLGPGGAEPFLKTFLDIFSGLLVAVMKAHERQVVLGDLSPVNVLLESTTGAVRVIDLEACRLTAATHPEDADLVTGVRVATPGFSHSQVNALASAPADDGVSIASVMGYVAFPVTAMSFLRPDMDEVTLGYVRDLGWPPEIGRVLAGLWQRRISLAAALEQLQRCPRVATRPSAPIRMSRAASALVADRVAGFVVAAADSSRDSLFPVDPFAHETNPLGLGFGALGVMWALHEHGVPMAPAWREWVVAGLAAPARRAPGLINGDAGMAWAAADLGLIDESRRLLARAEAAIEDVDDHSYYYGLAGIGLAALRQHLRDGNASRLDAARRCAQRLEALAVVDSHGARWRNEFADESPLTGLGYGPAGVALFLLRLSQVTGDQRYRWLGRRALDAELADATSFERVAIAFVEKGTVEPYLEVGSAGVAQVLLRYGELDLARQVLDWLHVRHTVLPGYIFGLAGLAEVMLDAAERLHDIAYRHVAAEQLHALHQFFLFDPGALHGLRPLEGTLAVPGEGLLRCATDLGTGSAGVLHVLHRYATGSPGSAFMLDELDGLTRPAEGQR</sequence>
<dbReference type="STRING" id="1194083.BN12_580004"/>
<dbReference type="InterPro" id="IPR011009">
    <property type="entry name" value="Kinase-like_dom_sf"/>
</dbReference>
<protein>
    <submittedName>
        <fullName evidence="2">Putative Membrane translocator</fullName>
    </submittedName>
</protein>
<dbReference type="SMART" id="SM01260">
    <property type="entry name" value="LANC_like"/>
    <property type="match status" value="1"/>
</dbReference>
<dbReference type="InterPro" id="IPR012341">
    <property type="entry name" value="6hp_glycosidase-like_sf"/>
</dbReference>
<dbReference type="SUPFAM" id="SSF56112">
    <property type="entry name" value="Protein kinase-like (PK-like)"/>
    <property type="match status" value="1"/>
</dbReference>
<dbReference type="CDD" id="cd04791">
    <property type="entry name" value="LanC_SerThrkinase"/>
    <property type="match status" value="1"/>
</dbReference>
<dbReference type="InterPro" id="IPR000719">
    <property type="entry name" value="Prot_kinase_dom"/>
</dbReference>
<accession>A0A077M6V9</accession>
<dbReference type="Pfam" id="PF00069">
    <property type="entry name" value="Pkinase"/>
    <property type="match status" value="1"/>
</dbReference>
<dbReference type="SMART" id="SM00220">
    <property type="entry name" value="S_TKc"/>
    <property type="match status" value="1"/>
</dbReference>
<dbReference type="Pfam" id="PF05147">
    <property type="entry name" value="LANC_like"/>
    <property type="match status" value="1"/>
</dbReference>
<dbReference type="EMBL" id="CAJB01000390">
    <property type="protein sequence ID" value="CCH79775.1"/>
    <property type="molecule type" value="Genomic_DNA"/>
</dbReference>
<dbReference type="OrthoDB" id="1492512at2"/>
<name>A0A077M6V9_9MICO</name>
<dbReference type="InterPro" id="IPR053524">
    <property type="entry name" value="Aerial_hyphae_peptide-synth"/>
</dbReference>
<evidence type="ECO:0000313" key="3">
    <source>
        <dbReference type="Proteomes" id="UP000035721"/>
    </source>
</evidence>
<dbReference type="Gene3D" id="3.30.200.20">
    <property type="entry name" value="Phosphorylase Kinase, domain 1"/>
    <property type="match status" value="1"/>
</dbReference>
<feature type="domain" description="Protein kinase" evidence="1">
    <location>
        <begin position="241"/>
        <end position="512"/>
    </location>
</feature>
<comment type="caution">
    <text evidence="2">The sequence shown here is derived from an EMBL/GenBank/DDBJ whole genome shotgun (WGS) entry which is preliminary data.</text>
</comment>